<comment type="caution">
    <text evidence="6">The sequence shown here is derived from an EMBL/GenBank/DDBJ whole genome shotgun (WGS) entry which is preliminary data.</text>
</comment>
<dbReference type="InterPro" id="IPR017867">
    <property type="entry name" value="Tyr_phospatase_low_mol_wt"/>
</dbReference>
<dbReference type="AlphaFoldDB" id="A0A917AZR8"/>
<proteinExistence type="inferred from homology"/>
<dbReference type="EMBL" id="BMGP01000001">
    <property type="protein sequence ID" value="GGF12761.1"/>
    <property type="molecule type" value="Genomic_DNA"/>
</dbReference>
<dbReference type="SMART" id="SM00226">
    <property type="entry name" value="LMWPc"/>
    <property type="match status" value="1"/>
</dbReference>
<dbReference type="PANTHER" id="PTHR11717:SF31">
    <property type="entry name" value="LOW MOLECULAR WEIGHT PROTEIN-TYROSINE-PHOSPHATASE ETP-RELATED"/>
    <property type="match status" value="1"/>
</dbReference>
<feature type="domain" description="Phosphotyrosine protein phosphatase I" evidence="5">
    <location>
        <begin position="4"/>
        <end position="147"/>
    </location>
</feature>
<reference evidence="6 7" key="1">
    <citation type="journal article" date="2014" name="Int. J. Syst. Evol. Microbiol.">
        <title>Complete genome sequence of Corynebacterium casei LMG S-19264T (=DSM 44701T), isolated from a smear-ripened cheese.</title>
        <authorList>
            <consortium name="US DOE Joint Genome Institute (JGI-PGF)"/>
            <person name="Walter F."/>
            <person name="Albersmeier A."/>
            <person name="Kalinowski J."/>
            <person name="Ruckert C."/>
        </authorList>
    </citation>
    <scope>NUCLEOTIDE SEQUENCE [LARGE SCALE GENOMIC DNA]</scope>
    <source>
        <strain evidence="6 7">CGMCC 1.12976</strain>
    </source>
</reference>
<dbReference type="InterPro" id="IPR050438">
    <property type="entry name" value="LMW_PTPase"/>
</dbReference>
<comment type="similarity">
    <text evidence="1">Belongs to the low molecular weight phosphotyrosine protein phosphatase family.</text>
</comment>
<keyword evidence="2" id="KW-0378">Hydrolase</keyword>
<protein>
    <submittedName>
        <fullName evidence="6">Low molecular weight phosphatase family protein</fullName>
    </submittedName>
</protein>
<name>A0A917AZR8_9MICO</name>
<dbReference type="SUPFAM" id="SSF52788">
    <property type="entry name" value="Phosphotyrosine protein phosphatases I"/>
    <property type="match status" value="1"/>
</dbReference>
<dbReference type="Pfam" id="PF01451">
    <property type="entry name" value="LMWPc"/>
    <property type="match status" value="1"/>
</dbReference>
<evidence type="ECO:0000256" key="1">
    <source>
        <dbReference type="ARBA" id="ARBA00011063"/>
    </source>
</evidence>
<keyword evidence="3" id="KW-0904">Protein phosphatase</keyword>
<dbReference type="PANTHER" id="PTHR11717">
    <property type="entry name" value="LOW MOLECULAR WEIGHT PROTEIN TYROSINE PHOSPHATASE"/>
    <property type="match status" value="1"/>
</dbReference>
<dbReference type="Proteomes" id="UP000598775">
    <property type="component" value="Unassembled WGS sequence"/>
</dbReference>
<dbReference type="GO" id="GO:0004725">
    <property type="term" value="F:protein tyrosine phosphatase activity"/>
    <property type="evidence" value="ECO:0007669"/>
    <property type="project" value="InterPro"/>
</dbReference>
<dbReference type="InterPro" id="IPR023485">
    <property type="entry name" value="Ptyr_pPase"/>
</dbReference>
<evidence type="ECO:0000256" key="4">
    <source>
        <dbReference type="PIRSR" id="PIRSR617867-1"/>
    </source>
</evidence>
<evidence type="ECO:0000259" key="5">
    <source>
        <dbReference type="SMART" id="SM00226"/>
    </source>
</evidence>
<dbReference type="Gene3D" id="3.40.50.2300">
    <property type="match status" value="1"/>
</dbReference>
<dbReference type="PRINTS" id="PR00719">
    <property type="entry name" value="LMWPTPASE"/>
</dbReference>
<accession>A0A917AZR8</accession>
<evidence type="ECO:0000256" key="3">
    <source>
        <dbReference type="ARBA" id="ARBA00022912"/>
    </source>
</evidence>
<feature type="active site" description="Nucleophile" evidence="4">
    <location>
        <position position="10"/>
    </location>
</feature>
<evidence type="ECO:0000313" key="6">
    <source>
        <dbReference type="EMBL" id="GGF12761.1"/>
    </source>
</evidence>
<dbReference type="RefSeq" id="WP_188672702.1">
    <property type="nucleotide sequence ID" value="NZ_BMGP01000001.1"/>
</dbReference>
<organism evidence="6 7">
    <name type="scientific">Subtercola lobariae</name>
    <dbReference type="NCBI Taxonomy" id="1588641"/>
    <lineage>
        <taxon>Bacteria</taxon>
        <taxon>Bacillati</taxon>
        <taxon>Actinomycetota</taxon>
        <taxon>Actinomycetes</taxon>
        <taxon>Micrococcales</taxon>
        <taxon>Microbacteriaceae</taxon>
        <taxon>Subtercola</taxon>
    </lineage>
</organism>
<evidence type="ECO:0000256" key="2">
    <source>
        <dbReference type="ARBA" id="ARBA00022801"/>
    </source>
</evidence>
<feature type="active site" evidence="4">
    <location>
        <position position="16"/>
    </location>
</feature>
<evidence type="ECO:0000313" key="7">
    <source>
        <dbReference type="Proteomes" id="UP000598775"/>
    </source>
</evidence>
<sequence>MPDFSILTVCSGNIIRSPLTELILRSELDRSDVFSISSAGTFAGDGDLMTPEAAEIALALGLDPSAHRARYLVEPYIESADLILALSRAHRREIVQLVPRKVNVTFTLREFARLAALISDDEVTRTIEPLSTTRERLVAIVKLVTTRRGAAGQIEIPADDDVVDPYRRGAEMYSESLSQLSPAASDSAKLLRQATKNPSIGARILH</sequence>
<gene>
    <name evidence="6" type="ORF">GCM10011399_03350</name>
</gene>
<keyword evidence="7" id="KW-1185">Reference proteome</keyword>
<dbReference type="InterPro" id="IPR036196">
    <property type="entry name" value="Ptyr_pPase_sf"/>
</dbReference>